<evidence type="ECO:0000313" key="1">
    <source>
        <dbReference type="EMBL" id="KPJ18034.1"/>
    </source>
</evidence>
<organism evidence="1 2">
    <name type="scientific">Papilio machaon</name>
    <name type="common">Old World swallowtail butterfly</name>
    <dbReference type="NCBI Taxonomy" id="76193"/>
    <lineage>
        <taxon>Eukaryota</taxon>
        <taxon>Metazoa</taxon>
        <taxon>Ecdysozoa</taxon>
        <taxon>Arthropoda</taxon>
        <taxon>Hexapoda</taxon>
        <taxon>Insecta</taxon>
        <taxon>Pterygota</taxon>
        <taxon>Neoptera</taxon>
        <taxon>Endopterygota</taxon>
        <taxon>Lepidoptera</taxon>
        <taxon>Glossata</taxon>
        <taxon>Ditrysia</taxon>
        <taxon>Papilionoidea</taxon>
        <taxon>Papilionidae</taxon>
        <taxon>Papilioninae</taxon>
        <taxon>Papilio</taxon>
    </lineage>
</organism>
<reference evidence="1 2" key="1">
    <citation type="journal article" date="2015" name="Nat. Commun.">
        <title>Outbred genome sequencing and CRISPR/Cas9 gene editing in butterflies.</title>
        <authorList>
            <person name="Li X."/>
            <person name="Fan D."/>
            <person name="Zhang W."/>
            <person name="Liu G."/>
            <person name="Zhang L."/>
            <person name="Zhao L."/>
            <person name="Fang X."/>
            <person name="Chen L."/>
            <person name="Dong Y."/>
            <person name="Chen Y."/>
            <person name="Ding Y."/>
            <person name="Zhao R."/>
            <person name="Feng M."/>
            <person name="Zhu Y."/>
            <person name="Feng Y."/>
            <person name="Jiang X."/>
            <person name="Zhu D."/>
            <person name="Xiang H."/>
            <person name="Feng X."/>
            <person name="Li S."/>
            <person name="Wang J."/>
            <person name="Zhang G."/>
            <person name="Kronforst M.R."/>
            <person name="Wang W."/>
        </authorList>
    </citation>
    <scope>NUCLEOTIDE SEQUENCE [LARGE SCALE GENOMIC DNA]</scope>
    <source>
        <strain evidence="1">Ya'a_city_454_Pm</strain>
        <tissue evidence="1">Whole body</tissue>
    </source>
</reference>
<evidence type="ECO:0000313" key="2">
    <source>
        <dbReference type="Proteomes" id="UP000053240"/>
    </source>
</evidence>
<dbReference type="AlphaFoldDB" id="A0A194RKT4"/>
<protein>
    <submittedName>
        <fullName evidence="1">Uncharacterized protein</fullName>
    </submittedName>
</protein>
<name>A0A194RKT4_PAPMA</name>
<gene>
    <name evidence="1" type="ORF">RR48_11882</name>
</gene>
<dbReference type="EMBL" id="KQ460045">
    <property type="protein sequence ID" value="KPJ18034.1"/>
    <property type="molecule type" value="Genomic_DNA"/>
</dbReference>
<keyword evidence="2" id="KW-1185">Reference proteome</keyword>
<sequence>MDQASTGVLRIAFRLVVRSLYMEALETSTHRIMPQPLYPLSIPVLCSKFPHSGHFGVTTQPPPTRQ</sequence>
<dbReference type="InParanoid" id="A0A194RKT4"/>
<dbReference type="Proteomes" id="UP000053240">
    <property type="component" value="Unassembled WGS sequence"/>
</dbReference>
<accession>A0A194RKT4</accession>
<proteinExistence type="predicted"/>